<organism evidence="1 2">
    <name type="scientific">Kribbella amoyensis</name>
    <dbReference type="NCBI Taxonomy" id="996641"/>
    <lineage>
        <taxon>Bacteria</taxon>
        <taxon>Bacillati</taxon>
        <taxon>Actinomycetota</taxon>
        <taxon>Actinomycetes</taxon>
        <taxon>Propionibacteriales</taxon>
        <taxon>Kribbellaceae</taxon>
        <taxon>Kribbella</taxon>
    </lineage>
</organism>
<dbReference type="EMBL" id="VIVK01000001">
    <property type="protein sequence ID" value="TWD84094.1"/>
    <property type="molecule type" value="Genomic_DNA"/>
</dbReference>
<keyword evidence="2" id="KW-1185">Reference proteome</keyword>
<dbReference type="InterPro" id="IPR045635">
    <property type="entry name" value="DUF6412"/>
</dbReference>
<dbReference type="AlphaFoldDB" id="A0A561BYY8"/>
<accession>A0A561BYY8</accession>
<sequence>MGQLIAAALSSAIAALDSPFLAAAVLTAAAVLLSALLVSRRSAPVLVPVRAVAARERSEQVAFLRLRDPGAPGRPRPRAPGQ</sequence>
<comment type="caution">
    <text evidence="1">The sequence shown here is derived from an EMBL/GenBank/DDBJ whole genome shotgun (WGS) entry which is preliminary data.</text>
</comment>
<dbReference type="Pfam" id="PF19950">
    <property type="entry name" value="DUF6412"/>
    <property type="match status" value="1"/>
</dbReference>
<gene>
    <name evidence="1" type="ORF">FB561_5268</name>
</gene>
<protein>
    <submittedName>
        <fullName evidence="1">Uncharacterized protein</fullName>
    </submittedName>
</protein>
<dbReference type="Proteomes" id="UP000318380">
    <property type="component" value="Unassembled WGS sequence"/>
</dbReference>
<dbReference type="RefSeq" id="WP_145811154.1">
    <property type="nucleotide sequence ID" value="NZ_VIVK01000001.1"/>
</dbReference>
<evidence type="ECO:0000313" key="1">
    <source>
        <dbReference type="EMBL" id="TWD84094.1"/>
    </source>
</evidence>
<name>A0A561BYY8_9ACTN</name>
<evidence type="ECO:0000313" key="2">
    <source>
        <dbReference type="Proteomes" id="UP000318380"/>
    </source>
</evidence>
<reference evidence="1 2" key="1">
    <citation type="submission" date="2019-06" db="EMBL/GenBank/DDBJ databases">
        <title>Sequencing the genomes of 1000 actinobacteria strains.</title>
        <authorList>
            <person name="Klenk H.-P."/>
        </authorList>
    </citation>
    <scope>NUCLEOTIDE SEQUENCE [LARGE SCALE GENOMIC DNA]</scope>
    <source>
        <strain evidence="1 2">DSM 24683</strain>
    </source>
</reference>
<proteinExistence type="predicted"/>